<evidence type="ECO:0000313" key="17">
    <source>
        <dbReference type="EMBL" id="KJE95378.1"/>
    </source>
</evidence>
<feature type="compositionally biased region" description="Low complexity" evidence="14">
    <location>
        <begin position="432"/>
        <end position="486"/>
    </location>
</feature>
<dbReference type="Gene3D" id="3.30.60.20">
    <property type="match status" value="1"/>
</dbReference>
<feature type="transmembrane region" description="Helical" evidence="15">
    <location>
        <begin position="553"/>
        <end position="586"/>
    </location>
</feature>
<keyword evidence="12 15" id="KW-1133">Transmembrane helix</keyword>
<dbReference type="STRING" id="595528.A0A0D2WU54"/>
<dbReference type="InterPro" id="IPR010482">
    <property type="entry name" value="TECPR1-like_DysF"/>
</dbReference>
<feature type="region of interest" description="Disordered" evidence="14">
    <location>
        <begin position="77"/>
        <end position="222"/>
    </location>
</feature>
<dbReference type="AlphaFoldDB" id="A0A0D2WU54"/>
<keyword evidence="8" id="KW-0479">Metal-binding</keyword>
<evidence type="ECO:0000256" key="12">
    <source>
        <dbReference type="ARBA" id="ARBA00022989"/>
    </source>
</evidence>
<keyword evidence="7 15" id="KW-0812">Transmembrane</keyword>
<feature type="compositionally biased region" description="Low complexity" evidence="14">
    <location>
        <begin position="178"/>
        <end position="222"/>
    </location>
</feature>
<keyword evidence="4" id="KW-0728">SH3 domain</keyword>
<dbReference type="InParanoid" id="A0A0D2WU54"/>
<sequence>MSAAGLHLFAPHTFHRPTFCDVCSKFLWGLVRQGLQCTSCQLNAHDACAAELAELAQVGSPAVSAALLTCDAWRSHTHTQQTHQSQPAQSPSEASLGSRAQSDAASPDLTHQDDDPDDPDDDNPDPGPNDAPSRSSTAAGKRAARASDGEANTRHVSASGVVPPPLPPLPPLPPVAPNAPRSSGQLAQSTAAAAAGSGTSSATPSQRASAQTPSATPSFSTSSFRDTLNYLASLEFVRDLTAETEAVTQHRELELFEPPLHMRTLTSNFSRFVAETNPVFSAIEAARDVYYWQHPVTTLMVMLAWVLLCMFPGLLPLVPAMALLGYTGSSHAARVRERRNVEAVASGSHRRTTSESAQDEHHHRLLHRHRHSAGDAIASSEPAPSPDGIEPGSGSPQYNEMSFDEFEVMNMADASSPTFATTAAAAAAVGSNVTSDVSPRSSIAPSTPAAAARSPSFSAPTATTSSAATSTTNTSAATSSSPGTSSYKVPPAPLLSREGVMGFLFNKELFRNADYRHNLQRIQNMMGQHGDMYRAGLACQQLLDWTDDFATIILVYGAIAYSVFILVLQCIFSLNFLLAASGVLVLLGNTTPCRALGRVLVRHVSTRTSFLRNFSPVNYSMRSRIDPSLAPVPDARCELVFENQRWWLAMGWTDRLMPGERPNFSDADGTIDRTRENIVLPRGWEWVSPSWQVLIDGESDREGWQYGTTRWQEWRNLAAGKHFTRRRRWYRWRAPSSGVPSGTTATTTSAASHEIGD</sequence>
<evidence type="ECO:0000256" key="1">
    <source>
        <dbReference type="ARBA" id="ARBA00004127"/>
    </source>
</evidence>
<evidence type="ECO:0000256" key="11">
    <source>
        <dbReference type="ARBA" id="ARBA00022833"/>
    </source>
</evidence>
<dbReference type="SMART" id="SM00693">
    <property type="entry name" value="DysFN"/>
    <property type="match status" value="1"/>
</dbReference>
<feature type="region of interest" description="Disordered" evidence="14">
    <location>
        <begin position="736"/>
        <end position="757"/>
    </location>
</feature>
<evidence type="ECO:0000313" key="18">
    <source>
        <dbReference type="Proteomes" id="UP000008743"/>
    </source>
</evidence>
<feature type="compositionally biased region" description="Pro residues" evidence="14">
    <location>
        <begin position="162"/>
        <end position="177"/>
    </location>
</feature>
<keyword evidence="11" id="KW-0862">Zinc</keyword>
<evidence type="ECO:0000256" key="9">
    <source>
        <dbReference type="ARBA" id="ARBA00022737"/>
    </source>
</evidence>
<proteinExistence type="predicted"/>
<reference evidence="18" key="1">
    <citation type="submission" date="2011-02" db="EMBL/GenBank/DDBJ databases">
        <title>The Genome Sequence of Capsaspora owczarzaki ATCC 30864.</title>
        <authorList>
            <person name="Russ C."/>
            <person name="Cuomo C."/>
            <person name="Burger G."/>
            <person name="Gray M.W."/>
            <person name="Holland P.W.H."/>
            <person name="King N."/>
            <person name="Lang F.B.F."/>
            <person name="Roger A.J."/>
            <person name="Ruiz-Trillo I."/>
            <person name="Young S.K."/>
            <person name="Zeng Q."/>
            <person name="Gargeya S."/>
            <person name="Alvarado L."/>
            <person name="Berlin A."/>
            <person name="Chapman S.B."/>
            <person name="Chen Z."/>
            <person name="Freedman E."/>
            <person name="Gellesch M."/>
            <person name="Goldberg J."/>
            <person name="Griggs A."/>
            <person name="Gujja S."/>
            <person name="Heilman E."/>
            <person name="Heiman D."/>
            <person name="Howarth C."/>
            <person name="Mehta T."/>
            <person name="Neiman D."/>
            <person name="Pearson M."/>
            <person name="Roberts A."/>
            <person name="Saif S."/>
            <person name="Shea T."/>
            <person name="Shenoy N."/>
            <person name="Sisk P."/>
            <person name="Stolte C."/>
            <person name="Sykes S."/>
            <person name="White J."/>
            <person name="Yandava C."/>
            <person name="Haas B."/>
            <person name="Nusbaum C."/>
            <person name="Birren B."/>
        </authorList>
    </citation>
    <scope>NUCLEOTIDE SEQUENCE</scope>
    <source>
        <strain evidence="18">ATCC 30864</strain>
    </source>
</reference>
<keyword evidence="9" id="KW-0677">Repeat</keyword>
<name>A0A0D2WU54_CAPO3</name>
<dbReference type="InterPro" id="IPR006614">
    <property type="entry name" value="Peroxin/Ferlin"/>
</dbReference>
<dbReference type="FunFam" id="3.30.60.20:FF:000022">
    <property type="entry name" value="SH3 and cysteine-rich domain-containing protein 3 isoform 2"/>
    <property type="match status" value="1"/>
</dbReference>
<dbReference type="PANTHER" id="PTHR31679:SF2">
    <property type="entry name" value="PEROXISOMAL MEMBRANE PROTEIN PEX30-RELATED"/>
    <property type="match status" value="1"/>
</dbReference>
<dbReference type="PANTHER" id="PTHR31679">
    <property type="entry name" value="PEROXISOMAL MEMBRANE PROTEIN PEX30-RELATED"/>
    <property type="match status" value="1"/>
</dbReference>
<dbReference type="PROSITE" id="PS50081">
    <property type="entry name" value="ZF_DAG_PE_2"/>
    <property type="match status" value="1"/>
</dbReference>
<keyword evidence="6" id="KW-0963">Cytoplasm</keyword>
<dbReference type="GO" id="GO:0007031">
    <property type="term" value="P:peroxisome organization"/>
    <property type="evidence" value="ECO:0007669"/>
    <property type="project" value="TreeGrafter"/>
</dbReference>
<dbReference type="GO" id="GO:0008270">
    <property type="term" value="F:zinc ion binding"/>
    <property type="evidence" value="ECO:0007669"/>
    <property type="project" value="UniProtKB-KW"/>
</dbReference>
<protein>
    <recommendedName>
        <fullName evidence="16">Phorbol-ester/DAG-type domain-containing protein</fullName>
    </recommendedName>
</protein>
<dbReference type="RefSeq" id="XP_011270592.1">
    <property type="nucleotide sequence ID" value="XM_011272290.1"/>
</dbReference>
<dbReference type="EMBL" id="KE346369">
    <property type="protein sequence ID" value="KJE95378.1"/>
    <property type="molecule type" value="Genomic_DNA"/>
</dbReference>
<dbReference type="eggNOG" id="KOG0694">
    <property type="taxonomic scope" value="Eukaryota"/>
</dbReference>
<dbReference type="GO" id="GO:0012505">
    <property type="term" value="C:endomembrane system"/>
    <property type="evidence" value="ECO:0007669"/>
    <property type="project" value="UniProtKB-SubCell"/>
</dbReference>
<keyword evidence="18" id="KW-1185">Reference proteome</keyword>
<dbReference type="InterPro" id="IPR002219">
    <property type="entry name" value="PKC_DAG/PE"/>
</dbReference>
<dbReference type="OrthoDB" id="5586090at2759"/>
<keyword evidence="13 15" id="KW-0472">Membrane</keyword>
<evidence type="ECO:0000256" key="15">
    <source>
        <dbReference type="SAM" id="Phobius"/>
    </source>
</evidence>
<feature type="region of interest" description="Disordered" evidence="14">
    <location>
        <begin position="432"/>
        <end position="488"/>
    </location>
</feature>
<evidence type="ECO:0000256" key="3">
    <source>
        <dbReference type="ARBA" id="ARBA00004496"/>
    </source>
</evidence>
<evidence type="ECO:0000259" key="16">
    <source>
        <dbReference type="PROSITE" id="PS50081"/>
    </source>
</evidence>
<keyword evidence="10" id="KW-0863">Zinc-finger</keyword>
<evidence type="ECO:0000256" key="10">
    <source>
        <dbReference type="ARBA" id="ARBA00022771"/>
    </source>
</evidence>
<feature type="domain" description="Phorbol-ester/DAG-type" evidence="16">
    <location>
        <begin position="6"/>
        <end position="56"/>
    </location>
</feature>
<evidence type="ECO:0000256" key="7">
    <source>
        <dbReference type="ARBA" id="ARBA00022692"/>
    </source>
</evidence>
<dbReference type="Pfam" id="PF00130">
    <property type="entry name" value="C1_1"/>
    <property type="match status" value="1"/>
</dbReference>
<evidence type="ECO:0000256" key="5">
    <source>
        <dbReference type="ARBA" id="ARBA00022475"/>
    </source>
</evidence>
<dbReference type="Pfam" id="PF06398">
    <property type="entry name" value="Pex24p"/>
    <property type="match status" value="1"/>
</dbReference>
<dbReference type="SMART" id="SM00109">
    <property type="entry name" value="C1"/>
    <property type="match status" value="1"/>
</dbReference>
<dbReference type="InterPro" id="IPR052646">
    <property type="entry name" value="Peroxisomal_PEX28-32"/>
</dbReference>
<dbReference type="SUPFAM" id="SSF57889">
    <property type="entry name" value="Cysteine-rich domain"/>
    <property type="match status" value="1"/>
</dbReference>
<evidence type="ECO:0000256" key="14">
    <source>
        <dbReference type="SAM" id="MobiDB-lite"/>
    </source>
</evidence>
<organism evidence="17 18">
    <name type="scientific">Capsaspora owczarzaki (strain ATCC 30864)</name>
    <dbReference type="NCBI Taxonomy" id="595528"/>
    <lineage>
        <taxon>Eukaryota</taxon>
        <taxon>Filasterea</taxon>
        <taxon>Capsaspora</taxon>
    </lineage>
</organism>
<gene>
    <name evidence="17" type="ORF">CAOG_008921</name>
</gene>
<dbReference type="Proteomes" id="UP000008743">
    <property type="component" value="Unassembled WGS sequence"/>
</dbReference>
<keyword evidence="5" id="KW-1003">Cell membrane</keyword>
<evidence type="ECO:0000256" key="2">
    <source>
        <dbReference type="ARBA" id="ARBA00004278"/>
    </source>
</evidence>
<evidence type="ECO:0000256" key="6">
    <source>
        <dbReference type="ARBA" id="ARBA00022490"/>
    </source>
</evidence>
<evidence type="ECO:0000256" key="4">
    <source>
        <dbReference type="ARBA" id="ARBA00022443"/>
    </source>
</evidence>
<evidence type="ECO:0000256" key="13">
    <source>
        <dbReference type="ARBA" id="ARBA00023136"/>
    </source>
</evidence>
<feature type="compositionally biased region" description="Acidic residues" evidence="14">
    <location>
        <begin position="114"/>
        <end position="124"/>
    </location>
</feature>
<comment type="subcellular location">
    <subcellularLocation>
        <location evidence="2">Cell membrane</location>
        <location evidence="2">Sarcolemma</location>
        <topology evidence="2">Peripheral membrane protein</topology>
        <orientation evidence="2">Cytoplasmic side</orientation>
    </subcellularLocation>
    <subcellularLocation>
        <location evidence="3">Cytoplasm</location>
    </subcellularLocation>
    <subcellularLocation>
        <location evidence="1">Endomembrane system</location>
        <topology evidence="1">Multi-pass membrane protein</topology>
    </subcellularLocation>
</comment>
<dbReference type="GO" id="GO:0005778">
    <property type="term" value="C:peroxisomal membrane"/>
    <property type="evidence" value="ECO:0007669"/>
    <property type="project" value="TreeGrafter"/>
</dbReference>
<feature type="transmembrane region" description="Helical" evidence="15">
    <location>
        <begin position="302"/>
        <end position="326"/>
    </location>
</feature>
<evidence type="ECO:0000256" key="8">
    <source>
        <dbReference type="ARBA" id="ARBA00022723"/>
    </source>
</evidence>
<accession>A0A0D2WU54</accession>
<dbReference type="InterPro" id="IPR046349">
    <property type="entry name" value="C1-like_sf"/>
</dbReference>
<feature type="compositionally biased region" description="Low complexity" evidence="14">
    <location>
        <begin position="78"/>
        <end position="95"/>
    </location>
</feature>
<feature type="region of interest" description="Disordered" evidence="14">
    <location>
        <begin position="335"/>
        <end position="400"/>
    </location>
</feature>